<accession>A0ABR8PWA7</accession>
<organism evidence="1 2">
    <name type="scientific">Clostridium cibarium</name>
    <dbReference type="NCBI Taxonomy" id="2762247"/>
    <lineage>
        <taxon>Bacteria</taxon>
        <taxon>Bacillati</taxon>
        <taxon>Bacillota</taxon>
        <taxon>Clostridia</taxon>
        <taxon>Eubacteriales</taxon>
        <taxon>Clostridiaceae</taxon>
        <taxon>Clostridium</taxon>
    </lineage>
</organism>
<dbReference type="Proteomes" id="UP000627781">
    <property type="component" value="Unassembled WGS sequence"/>
</dbReference>
<comment type="caution">
    <text evidence="1">The sequence shown here is derived from an EMBL/GenBank/DDBJ whole genome shotgun (WGS) entry which is preliminary data.</text>
</comment>
<evidence type="ECO:0000313" key="2">
    <source>
        <dbReference type="Proteomes" id="UP000627781"/>
    </source>
</evidence>
<dbReference type="RefSeq" id="WP_143318358.1">
    <property type="nucleotide sequence ID" value="NZ_JACSRA010000023.1"/>
</dbReference>
<dbReference type="EMBL" id="JACSRA010000023">
    <property type="protein sequence ID" value="MBD7912430.1"/>
    <property type="molecule type" value="Genomic_DNA"/>
</dbReference>
<dbReference type="Pfam" id="PF01663">
    <property type="entry name" value="Phosphodiest"/>
    <property type="match status" value="1"/>
</dbReference>
<dbReference type="PANTHER" id="PTHR10151">
    <property type="entry name" value="ECTONUCLEOTIDE PYROPHOSPHATASE/PHOSPHODIESTERASE"/>
    <property type="match status" value="1"/>
</dbReference>
<dbReference type="SUPFAM" id="SSF53649">
    <property type="entry name" value="Alkaline phosphatase-like"/>
    <property type="match status" value="1"/>
</dbReference>
<evidence type="ECO:0000313" key="1">
    <source>
        <dbReference type="EMBL" id="MBD7912430.1"/>
    </source>
</evidence>
<dbReference type="CDD" id="cd16018">
    <property type="entry name" value="Enpp"/>
    <property type="match status" value="1"/>
</dbReference>
<dbReference type="Gene3D" id="3.40.720.10">
    <property type="entry name" value="Alkaline Phosphatase, subunit A"/>
    <property type="match status" value="1"/>
</dbReference>
<proteinExistence type="predicted"/>
<keyword evidence="2" id="KW-1185">Reference proteome</keyword>
<dbReference type="InterPro" id="IPR002591">
    <property type="entry name" value="Phosphodiest/P_Trfase"/>
</dbReference>
<reference evidence="1 2" key="1">
    <citation type="submission" date="2020-08" db="EMBL/GenBank/DDBJ databases">
        <title>A Genomic Blueprint of the Chicken Gut Microbiome.</title>
        <authorList>
            <person name="Gilroy R."/>
            <person name="Ravi A."/>
            <person name="Getino M."/>
            <person name="Pursley I."/>
            <person name="Horton D.L."/>
            <person name="Alikhan N.-F."/>
            <person name="Baker D."/>
            <person name="Gharbi K."/>
            <person name="Hall N."/>
            <person name="Watson M."/>
            <person name="Adriaenssens E.M."/>
            <person name="Foster-Nyarko E."/>
            <person name="Jarju S."/>
            <person name="Secka A."/>
            <person name="Antonio M."/>
            <person name="Oren A."/>
            <person name="Chaudhuri R."/>
            <person name="La Ragione R.M."/>
            <person name="Hildebrand F."/>
            <person name="Pallen M.J."/>
        </authorList>
    </citation>
    <scope>NUCLEOTIDE SEQUENCE [LARGE SCALE GENOMIC DNA]</scope>
    <source>
        <strain evidence="1 2">Sa3CVN1</strain>
    </source>
</reference>
<sequence>MKGKYMIIISFDAVSSDDLAIMKKLPNFKRLMEEGSLIKDVESIYPTLTYPAHATIVTGKYPKNHGIVDNTIFKKGDFSPNWYWYRKYIKGETIYDLAKENGLKVCSLLWPVTGKSKIDYNLTEIFKTKPYHNQYIQSGTSGSLLFQLKLNKKFGHLRKGISQPALDNFVIESAKYVIEEYTPDLMLIHFTDVDTNRHHYGYKSREAMDGIVRHDIRLGEIIKILKNKGIYDETNIIALGDHSAIDANKIIKLNSLFREQGLITCTKDGKFKSYKAICKSLDGSAYIYLNNPKDLDVKREVENLLEDVVKMKEKPIEFILKDDEIEKVGADINASFMLEGSRGFYFVDDILGDVLEEIKEDEVGIVPHRYRGIHGYSPKKENYGTFFIGRGKDFKKGIVVKEGKLINHGPTLARILGVDLKDTDGEVVEEILEL</sequence>
<gene>
    <name evidence="1" type="ORF">H9661_13785</name>
</gene>
<dbReference type="PANTHER" id="PTHR10151:SF120">
    <property type="entry name" value="BIS(5'-ADENOSYL)-TRIPHOSPHATASE"/>
    <property type="match status" value="1"/>
</dbReference>
<protein>
    <submittedName>
        <fullName evidence="1">Alkaline phosphatase family protein</fullName>
    </submittedName>
</protein>
<dbReference type="InterPro" id="IPR017850">
    <property type="entry name" value="Alkaline_phosphatase_core_sf"/>
</dbReference>
<name>A0ABR8PWA7_9CLOT</name>